<feature type="domain" description="EF-hand" evidence="5">
    <location>
        <begin position="475"/>
        <end position="510"/>
    </location>
</feature>
<comment type="caution">
    <text evidence="6">The sequence shown here is derived from an EMBL/GenBank/DDBJ whole genome shotgun (WGS) entry which is preliminary data.</text>
</comment>
<dbReference type="Proteomes" id="UP001162131">
    <property type="component" value="Unassembled WGS sequence"/>
</dbReference>
<accession>A0AAU9K4V7</accession>
<evidence type="ECO:0000256" key="4">
    <source>
        <dbReference type="SAM" id="MobiDB-lite"/>
    </source>
</evidence>
<dbReference type="InterPro" id="IPR051581">
    <property type="entry name" value="Ca-bind"/>
</dbReference>
<evidence type="ECO:0000313" key="6">
    <source>
        <dbReference type="EMBL" id="CAG9331933.1"/>
    </source>
</evidence>
<dbReference type="CDD" id="cd00051">
    <property type="entry name" value="EFh"/>
    <property type="match status" value="1"/>
</dbReference>
<protein>
    <recommendedName>
        <fullName evidence="5">EF-hand domain-containing protein</fullName>
    </recommendedName>
</protein>
<feature type="domain" description="EF-hand" evidence="5">
    <location>
        <begin position="136"/>
        <end position="171"/>
    </location>
</feature>
<dbReference type="PANTHER" id="PTHR34524">
    <property type="entry name" value="CALCYPHOSIN"/>
    <property type="match status" value="1"/>
</dbReference>
<gene>
    <name evidence="6" type="ORF">BSTOLATCC_MIC53990</name>
</gene>
<dbReference type="EMBL" id="CAJZBQ010000053">
    <property type="protein sequence ID" value="CAG9331933.1"/>
    <property type="molecule type" value="Genomic_DNA"/>
</dbReference>
<dbReference type="SUPFAM" id="SSF47473">
    <property type="entry name" value="EF-hand"/>
    <property type="match status" value="1"/>
</dbReference>
<feature type="compositionally biased region" description="Basic and acidic residues" evidence="4">
    <location>
        <begin position="693"/>
        <end position="707"/>
    </location>
</feature>
<feature type="region of interest" description="Disordered" evidence="4">
    <location>
        <begin position="676"/>
        <end position="707"/>
    </location>
</feature>
<evidence type="ECO:0000313" key="7">
    <source>
        <dbReference type="Proteomes" id="UP001162131"/>
    </source>
</evidence>
<organism evidence="6 7">
    <name type="scientific">Blepharisma stoltei</name>
    <dbReference type="NCBI Taxonomy" id="1481888"/>
    <lineage>
        <taxon>Eukaryota</taxon>
        <taxon>Sar</taxon>
        <taxon>Alveolata</taxon>
        <taxon>Ciliophora</taxon>
        <taxon>Postciliodesmatophora</taxon>
        <taxon>Heterotrichea</taxon>
        <taxon>Heterotrichida</taxon>
        <taxon>Blepharismidae</taxon>
        <taxon>Blepharisma</taxon>
    </lineage>
</organism>
<name>A0AAU9K4V7_9CILI</name>
<evidence type="ECO:0000259" key="5">
    <source>
        <dbReference type="PROSITE" id="PS50222"/>
    </source>
</evidence>
<reference evidence="6" key="1">
    <citation type="submission" date="2021-09" db="EMBL/GenBank/DDBJ databases">
        <authorList>
            <consortium name="AG Swart"/>
            <person name="Singh M."/>
            <person name="Singh A."/>
            <person name="Seah K."/>
            <person name="Emmerich C."/>
        </authorList>
    </citation>
    <scope>NUCLEOTIDE SEQUENCE</scope>
    <source>
        <strain evidence="6">ATCC30299</strain>
    </source>
</reference>
<evidence type="ECO:0000256" key="3">
    <source>
        <dbReference type="ARBA" id="ARBA00022837"/>
    </source>
</evidence>
<proteinExistence type="predicted"/>
<dbReference type="PROSITE" id="PS00018">
    <property type="entry name" value="EF_HAND_1"/>
    <property type="match status" value="1"/>
</dbReference>
<keyword evidence="2" id="KW-0677">Repeat</keyword>
<evidence type="ECO:0000256" key="2">
    <source>
        <dbReference type="ARBA" id="ARBA00022737"/>
    </source>
</evidence>
<feature type="domain" description="EF-hand" evidence="5">
    <location>
        <begin position="511"/>
        <end position="546"/>
    </location>
</feature>
<keyword evidence="3" id="KW-0106">Calcium</keyword>
<keyword evidence="7" id="KW-1185">Reference proteome</keyword>
<dbReference type="InterPro" id="IPR002048">
    <property type="entry name" value="EF_hand_dom"/>
</dbReference>
<evidence type="ECO:0000256" key="1">
    <source>
        <dbReference type="ARBA" id="ARBA00022723"/>
    </source>
</evidence>
<dbReference type="PROSITE" id="PS50222">
    <property type="entry name" value="EF_HAND_2"/>
    <property type="match status" value="3"/>
</dbReference>
<keyword evidence="1" id="KW-0479">Metal-binding</keyword>
<dbReference type="Gene3D" id="1.10.238.10">
    <property type="entry name" value="EF-hand"/>
    <property type="match status" value="2"/>
</dbReference>
<dbReference type="AlphaFoldDB" id="A0AAU9K4V7"/>
<dbReference type="SMART" id="SM00054">
    <property type="entry name" value="EFh"/>
    <property type="match status" value="4"/>
</dbReference>
<dbReference type="Pfam" id="PF13499">
    <property type="entry name" value="EF-hand_7"/>
    <property type="match status" value="1"/>
</dbReference>
<dbReference type="InterPro" id="IPR011992">
    <property type="entry name" value="EF-hand-dom_pair"/>
</dbReference>
<dbReference type="InterPro" id="IPR018247">
    <property type="entry name" value="EF_Hand_1_Ca_BS"/>
</dbReference>
<dbReference type="GO" id="GO:0005509">
    <property type="term" value="F:calcium ion binding"/>
    <property type="evidence" value="ECO:0007669"/>
    <property type="project" value="InterPro"/>
</dbReference>
<dbReference type="PANTHER" id="PTHR34524:SF6">
    <property type="entry name" value="CALCYPHOSINE LIKE"/>
    <property type="match status" value="1"/>
</dbReference>
<sequence>MAVRKPRVHLTGKSNIDRRFASASPAKIRAALHESKYNYHEEFIPKKTIKEQPFEDPIKSQMSFYATNQKQLKTNFIQTRPKTTVLEAKSFYSRLEPSFVNNAHTKLSNLAKLAYTSNDGNRELEILRKKLSERYTNRKDFMKIFNQWDEKASGIIGVEDLHKMVNKLGFSISFQEAEALMDYAANGNNKTMDFNGFKKFLSEEFQNVKEVKDIDVTAAQVNKMKTQLHGVKKKLNSQFLWIDKSKTDKISYENFADVLSNMRLPRCNQNSIKKLYEELGGAADGINYKEALKKLEEVEINEIPNEYQSNPQTYAQSYENFYNNEFKIHDRQTVPPNQLEKIINRAKIVRDFLKVSFVSQENFKNKLNEIGNNSRISIEKLNELVIGTLDDQSSAKITQKDLEGFLSSFIYNKDKEIGADTVANAVFVNDQIFADEAQKRYRSLPPNRETKSYTEEDKPRLRKILNDLDNKLFSQGPTNLFSIFRTFDKDGDGYITIEDLQVGLKRNKIALENEDSNLLMAFLDENKKGYINFGEFSKHIQPNIVANHYEVFSDSKEKHLNTNQPTKEFLKNQQSTINSFSKAHETMRNSFIPDSTLLPKTRYGASPPHKDTFVNMVPNPSSGMFMSENDRLYSKRMTPMTLSLEDKQIKAMKQEAKVDYIRQAREEIFKLKSENEEKQRMKETMNNLKKSAMKQEYERRLNPDNNF</sequence>